<organism evidence="2 3">
    <name type="scientific">Sodalis glossinidius (strain morsitans)</name>
    <dbReference type="NCBI Taxonomy" id="343509"/>
    <lineage>
        <taxon>Bacteria</taxon>
        <taxon>Pseudomonadati</taxon>
        <taxon>Pseudomonadota</taxon>
        <taxon>Gammaproteobacteria</taxon>
        <taxon>Enterobacterales</taxon>
        <taxon>Bruguierivoracaceae</taxon>
        <taxon>Sodalis</taxon>
    </lineage>
</organism>
<gene>
    <name evidence="2" type="ORF">SGGMMB4_02519</name>
</gene>
<dbReference type="Proteomes" id="UP000245838">
    <property type="component" value="Chromosome sggmmb4_Chromosome"/>
</dbReference>
<dbReference type="EMBL" id="LN854557">
    <property type="protein sequence ID" value="CRL45038.1"/>
    <property type="molecule type" value="Genomic_DNA"/>
</dbReference>
<reference evidence="2 3" key="1">
    <citation type="submission" date="2015-05" db="EMBL/GenBank/DDBJ databases">
        <authorList>
            <person name="Goodhead I."/>
        </authorList>
    </citation>
    <scope>NUCLEOTIDE SEQUENCE [LARGE SCALE GENOMIC DNA]</scope>
    <source>
        <strain evidence="3">morsitans</strain>
    </source>
</reference>
<feature type="compositionally biased region" description="Basic residues" evidence="1">
    <location>
        <begin position="31"/>
        <end position="43"/>
    </location>
</feature>
<sequence length="74" mass="8424">MTAMFFEYGSKETDWLAWRDRRDGRQEPGGLRHRRACGPRRRAPGGPLMGQALSQPSLITNRTDSTISATFRSR</sequence>
<proteinExistence type="predicted"/>
<accession>A0A193QIV7</accession>
<name>A0A193QIV7_SODGM</name>
<protein>
    <submittedName>
        <fullName evidence="2">Uncharacterized protein</fullName>
    </submittedName>
</protein>
<evidence type="ECO:0000256" key="1">
    <source>
        <dbReference type="SAM" id="MobiDB-lite"/>
    </source>
</evidence>
<feature type="region of interest" description="Disordered" evidence="1">
    <location>
        <begin position="21"/>
        <end position="58"/>
    </location>
</feature>
<evidence type="ECO:0000313" key="3">
    <source>
        <dbReference type="Proteomes" id="UP000245838"/>
    </source>
</evidence>
<dbReference type="AlphaFoldDB" id="A0A193QIV7"/>
<evidence type="ECO:0000313" key="2">
    <source>
        <dbReference type="EMBL" id="CRL45038.1"/>
    </source>
</evidence>